<organism evidence="1 2">
    <name type="scientific">Brassica rapa subsp. trilocularis</name>
    <dbReference type="NCBI Taxonomy" id="1813537"/>
    <lineage>
        <taxon>Eukaryota</taxon>
        <taxon>Viridiplantae</taxon>
        <taxon>Streptophyta</taxon>
        <taxon>Embryophyta</taxon>
        <taxon>Tracheophyta</taxon>
        <taxon>Spermatophyta</taxon>
        <taxon>Magnoliopsida</taxon>
        <taxon>eudicotyledons</taxon>
        <taxon>Gunneridae</taxon>
        <taxon>Pentapetalae</taxon>
        <taxon>rosids</taxon>
        <taxon>malvids</taxon>
        <taxon>Brassicales</taxon>
        <taxon>Brassicaceae</taxon>
        <taxon>Brassiceae</taxon>
        <taxon>Brassica</taxon>
    </lineage>
</organism>
<accession>A0ABQ7MF01</accession>
<dbReference type="Proteomes" id="UP000823674">
    <property type="component" value="Chromosome A05"/>
</dbReference>
<name>A0ABQ7MF01_BRACM</name>
<reference evidence="1 2" key="1">
    <citation type="submission" date="2021-03" db="EMBL/GenBank/DDBJ databases">
        <authorList>
            <person name="King G.J."/>
            <person name="Bancroft I."/>
            <person name="Baten A."/>
            <person name="Bloomfield J."/>
            <person name="Borpatragohain P."/>
            <person name="He Z."/>
            <person name="Irish N."/>
            <person name="Irwin J."/>
            <person name="Liu K."/>
            <person name="Mauleon R.P."/>
            <person name="Moore J."/>
            <person name="Morris R."/>
            <person name="Ostergaard L."/>
            <person name="Wang B."/>
            <person name="Wells R."/>
        </authorList>
    </citation>
    <scope>NUCLEOTIDE SEQUENCE [LARGE SCALE GENOMIC DNA]</scope>
    <source>
        <strain evidence="1">R-o-18</strain>
        <tissue evidence="1">Leaf</tissue>
    </source>
</reference>
<proteinExistence type="predicted"/>
<sequence length="118" mass="13675">MGFFRSGFDMQVFHIWKTSGTTYLRLPGRLPDYFHFSRLDFLKVIWTSWKSSGLPGSLLTNSSSLSSGVQACLCRGMIYNSFLDDLHFSRHRLVLYLTGLFQKFDFPGRLTFQSSREN</sequence>
<keyword evidence="2" id="KW-1185">Reference proteome</keyword>
<evidence type="ECO:0000313" key="1">
    <source>
        <dbReference type="EMBL" id="KAG5397335.1"/>
    </source>
</evidence>
<protein>
    <submittedName>
        <fullName evidence="1">Uncharacterized protein</fullName>
    </submittedName>
</protein>
<comment type="caution">
    <text evidence="1">The sequence shown here is derived from an EMBL/GenBank/DDBJ whole genome shotgun (WGS) entry which is preliminary data.</text>
</comment>
<evidence type="ECO:0000313" key="2">
    <source>
        <dbReference type="Proteomes" id="UP000823674"/>
    </source>
</evidence>
<gene>
    <name evidence="1" type="primary">A05g504350.1_BraROA</name>
    <name evidence="1" type="ORF">IGI04_019149</name>
</gene>
<dbReference type="EMBL" id="JADBGQ010000005">
    <property type="protein sequence ID" value="KAG5397335.1"/>
    <property type="molecule type" value="Genomic_DNA"/>
</dbReference>